<organism evidence="1 2">
    <name type="scientific">Dokdonella immobilis</name>
    <dbReference type="NCBI Taxonomy" id="578942"/>
    <lineage>
        <taxon>Bacteria</taxon>
        <taxon>Pseudomonadati</taxon>
        <taxon>Pseudomonadota</taxon>
        <taxon>Gammaproteobacteria</taxon>
        <taxon>Lysobacterales</taxon>
        <taxon>Rhodanobacteraceae</taxon>
        <taxon>Dokdonella</taxon>
    </lineage>
</organism>
<evidence type="ECO:0000313" key="2">
    <source>
        <dbReference type="Proteomes" id="UP000198575"/>
    </source>
</evidence>
<feature type="non-terminal residue" evidence="1">
    <location>
        <position position="29"/>
    </location>
</feature>
<dbReference type="STRING" id="578942.SAMN05216289_13934"/>
<dbReference type="AlphaFoldDB" id="A0A1I5ALI9"/>
<dbReference type="EMBL" id="FOVF01000039">
    <property type="protein sequence ID" value="SFN63220.1"/>
    <property type="molecule type" value="Genomic_DNA"/>
</dbReference>
<keyword evidence="2" id="KW-1185">Reference proteome</keyword>
<protein>
    <submittedName>
        <fullName evidence="1">Uncharacterized protein</fullName>
    </submittedName>
</protein>
<name>A0A1I5ALI9_9GAMM</name>
<sequence length="29" mass="3223">MLLTQVKNSIAAEAASYNEAATRDRWSKP</sequence>
<accession>A0A1I5ALI9</accession>
<gene>
    <name evidence="1" type="ORF">SAMN05216289_13934</name>
</gene>
<evidence type="ECO:0000313" key="1">
    <source>
        <dbReference type="EMBL" id="SFN63220.1"/>
    </source>
</evidence>
<dbReference type="Proteomes" id="UP000198575">
    <property type="component" value="Unassembled WGS sequence"/>
</dbReference>
<proteinExistence type="predicted"/>
<reference evidence="1 2" key="1">
    <citation type="submission" date="2016-10" db="EMBL/GenBank/DDBJ databases">
        <authorList>
            <person name="de Groot N.N."/>
        </authorList>
    </citation>
    <scope>NUCLEOTIDE SEQUENCE [LARGE SCALE GENOMIC DNA]</scope>
    <source>
        <strain evidence="1 2">CGMCC 1.7659</strain>
    </source>
</reference>